<keyword evidence="2" id="KW-1185">Reference proteome</keyword>
<protein>
    <submittedName>
        <fullName evidence="1">Uncharacterized protein</fullName>
    </submittedName>
</protein>
<proteinExistence type="predicted"/>
<reference evidence="1 2" key="1">
    <citation type="submission" date="2023-03" db="EMBL/GenBank/DDBJ databases">
        <title>High recombination rates correlate with genetic variation in Cardiocondyla obscurior ants.</title>
        <authorList>
            <person name="Errbii M."/>
        </authorList>
    </citation>
    <scope>NUCLEOTIDE SEQUENCE [LARGE SCALE GENOMIC DNA]</scope>
    <source>
        <strain evidence="1">Alpha-2009</strain>
        <tissue evidence="1">Whole body</tissue>
    </source>
</reference>
<dbReference type="EMBL" id="JADYXP020000005">
    <property type="protein sequence ID" value="KAL0124103.1"/>
    <property type="molecule type" value="Genomic_DNA"/>
</dbReference>
<accession>A0AAW2G8X3</accession>
<dbReference type="Proteomes" id="UP001430953">
    <property type="component" value="Unassembled WGS sequence"/>
</dbReference>
<name>A0AAW2G8X3_9HYME</name>
<evidence type="ECO:0000313" key="2">
    <source>
        <dbReference type="Proteomes" id="UP001430953"/>
    </source>
</evidence>
<organism evidence="1 2">
    <name type="scientific">Cardiocondyla obscurior</name>
    <dbReference type="NCBI Taxonomy" id="286306"/>
    <lineage>
        <taxon>Eukaryota</taxon>
        <taxon>Metazoa</taxon>
        <taxon>Ecdysozoa</taxon>
        <taxon>Arthropoda</taxon>
        <taxon>Hexapoda</taxon>
        <taxon>Insecta</taxon>
        <taxon>Pterygota</taxon>
        <taxon>Neoptera</taxon>
        <taxon>Endopterygota</taxon>
        <taxon>Hymenoptera</taxon>
        <taxon>Apocrita</taxon>
        <taxon>Aculeata</taxon>
        <taxon>Formicoidea</taxon>
        <taxon>Formicidae</taxon>
        <taxon>Myrmicinae</taxon>
        <taxon>Cardiocondyla</taxon>
    </lineage>
</organism>
<evidence type="ECO:0000313" key="1">
    <source>
        <dbReference type="EMBL" id="KAL0124103.1"/>
    </source>
</evidence>
<sequence>MRPRKGILLQRSNSEDQIGKRSQVFLSPILLIKRTVANSSGVARVSMYARKDDSTHPKLSGGGGPGRASCFGRATYRVIVAV</sequence>
<comment type="caution">
    <text evidence="1">The sequence shown here is derived from an EMBL/GenBank/DDBJ whole genome shotgun (WGS) entry which is preliminary data.</text>
</comment>
<gene>
    <name evidence="1" type="ORF">PUN28_006121</name>
</gene>
<dbReference type="AlphaFoldDB" id="A0AAW2G8X3"/>